<evidence type="ECO:0000313" key="11">
    <source>
        <dbReference type="EMBL" id="EPE37959.1"/>
    </source>
</evidence>
<dbReference type="Pfam" id="PF22638">
    <property type="entry name" value="FlgK_D1"/>
    <property type="match status" value="1"/>
</dbReference>
<gene>
    <name evidence="11" type="primary">flgK</name>
    <name evidence="11" type="ORF">O1U_0422</name>
</gene>
<evidence type="ECO:0000259" key="7">
    <source>
        <dbReference type="Pfam" id="PF00460"/>
    </source>
</evidence>
<keyword evidence="11" id="KW-0966">Cell projection</keyword>
<dbReference type="PATRIC" id="fig|1236703.3.peg.418"/>
<dbReference type="InterPro" id="IPR053927">
    <property type="entry name" value="FlgK_helical"/>
</dbReference>
<dbReference type="InterPro" id="IPR049119">
    <property type="entry name" value="FlgK_D2-like"/>
</dbReference>
<dbReference type="PANTHER" id="PTHR30033">
    <property type="entry name" value="FLAGELLAR HOOK-ASSOCIATED PROTEIN 1"/>
    <property type="match status" value="1"/>
</dbReference>
<comment type="similarity">
    <text evidence="3">Belongs to the flagella basal body rod proteins family.</text>
</comment>
<dbReference type="SUPFAM" id="SSF64518">
    <property type="entry name" value="Phase 1 flagellin"/>
    <property type="match status" value="1"/>
</dbReference>
<dbReference type="STRING" id="28176.CF66_4040"/>
<proteinExistence type="inferred from homology"/>
<protein>
    <recommendedName>
        <fullName evidence="4">Flagellar hook-associated protein 1</fullName>
    </recommendedName>
</protein>
<dbReference type="GO" id="GO:0044780">
    <property type="term" value="P:bacterial-type flagellum assembly"/>
    <property type="evidence" value="ECO:0007669"/>
    <property type="project" value="InterPro"/>
</dbReference>
<dbReference type="GO" id="GO:0005576">
    <property type="term" value="C:extracellular region"/>
    <property type="evidence" value="ECO:0007669"/>
    <property type="project" value="UniProtKB-SubCell"/>
</dbReference>
<evidence type="ECO:0000313" key="12">
    <source>
        <dbReference type="Proteomes" id="UP000053688"/>
    </source>
</evidence>
<organism evidence="11 12">
    <name type="scientific">Candidatus Photodesmus katoptron Akat1</name>
    <dbReference type="NCBI Taxonomy" id="1236703"/>
    <lineage>
        <taxon>Bacteria</taxon>
        <taxon>Pseudomonadati</taxon>
        <taxon>Pseudomonadota</taxon>
        <taxon>Gammaproteobacteria</taxon>
        <taxon>Vibrionales</taxon>
        <taxon>Vibrionaceae</taxon>
        <taxon>Candidatus Photodesmus</taxon>
    </lineage>
</organism>
<accession>S3DLC7</accession>
<evidence type="ECO:0000259" key="10">
    <source>
        <dbReference type="Pfam" id="PF22638"/>
    </source>
</evidence>
<name>S3DLC7_9GAMM</name>
<dbReference type="InterPro" id="IPR001444">
    <property type="entry name" value="Flag_bb_rod_N"/>
</dbReference>
<feature type="domain" description="Flagellar basal body rod protein N-terminal" evidence="7">
    <location>
        <begin position="15"/>
        <end position="35"/>
    </location>
</feature>
<evidence type="ECO:0000256" key="3">
    <source>
        <dbReference type="ARBA" id="ARBA00009677"/>
    </source>
</evidence>
<keyword evidence="6" id="KW-0975">Bacterial flagellum</keyword>
<dbReference type="GO" id="GO:0009424">
    <property type="term" value="C:bacterial-type flagellum hook"/>
    <property type="evidence" value="ECO:0007669"/>
    <property type="project" value="InterPro"/>
</dbReference>
<dbReference type="Pfam" id="PF21158">
    <property type="entry name" value="flgK_1st_1"/>
    <property type="match status" value="1"/>
</dbReference>
<feature type="domain" description="Flagellar hook-associated protein FlgK helical" evidence="10">
    <location>
        <begin position="98"/>
        <end position="323"/>
    </location>
</feature>
<evidence type="ECO:0000256" key="4">
    <source>
        <dbReference type="ARBA" id="ARBA00016244"/>
    </source>
</evidence>
<evidence type="ECO:0000256" key="2">
    <source>
        <dbReference type="ARBA" id="ARBA00004613"/>
    </source>
</evidence>
<reference evidence="11 12" key="1">
    <citation type="journal article" date="2014" name="Environ. Microbiol.">
        <title>Genomic signatures of obligate host dependence in the luminous bacterial symbiont of a vertebrate.</title>
        <authorList>
            <person name="Hendry T.A."/>
            <person name="de Wet J.R."/>
            <person name="Dunlap P.V."/>
        </authorList>
    </citation>
    <scope>NUCLEOTIDE SEQUENCE [LARGE SCALE GENOMIC DNA]</scope>
    <source>
        <strain evidence="11 12">Akat1</strain>
    </source>
</reference>
<keyword evidence="11" id="KW-0969">Cilium</keyword>
<comment type="caution">
    <text evidence="11">The sequence shown here is derived from an EMBL/GenBank/DDBJ whole genome shotgun (WGS) entry which is preliminary data.</text>
</comment>
<dbReference type="EMBL" id="AMSD01000001">
    <property type="protein sequence ID" value="EPE37959.1"/>
    <property type="molecule type" value="Genomic_DNA"/>
</dbReference>
<sequence length="623" mass="69986">MTSDLLHLGIRGVLTAQKQLNTTSHNIANANTEGYSRQSLIQRSEPSHQYAKVAYGMGVHVEKVRRSWDQFAIHEFNLSTTRFSFYQGIKEHLDLLARTLSSMTSQQIPKNFHEWFDSVKILSDSPNDIGIRKIVLAKAAIVSNGFNDFDERIKNQASVIDEKLNLSIEHINQLAYELCKLQRLMIRIPKNNDLMDRHKQLISELSQYTKVIVTPRKDSKSYNIHIGSGHTLVSGVEASQLKIIGGYPDIRQRRLAIIEGENIKAIIPKDISGSIGALFDIRDKYIPKILDEVGRMSVSFSYEVNKLQSQSLDWFGNIGGLLFTDVNSEDIARSRVFKSTDSMAELAVFIEDTSKLKSGEYSLRYTGDSYVVNDSMGKKFSIEINNGSLIFDGMRIEVRNNLNIGEKVLIRPTRNGSEKIKMVANDPKEIAAQNYEVSSILAQGKDRLKIIQVGGLREFEVSITSDGDQFIVTNSKGEILQESHPYPPPGLITIEGTTFELTGGAFPNDKFIVNLMFAEGNNSNLHKIQELQTEKILDNKESTLLDSYYNLNTDIALEMSFASRLTETSRLEKNIANERIASVSGVNLDEEAANMMSFQQSYMASSRIIQVANDIFDAILSLR</sequence>
<feature type="domain" description="Flagellar hook-associated protein 1 D2-like" evidence="9">
    <location>
        <begin position="339"/>
        <end position="412"/>
    </location>
</feature>
<evidence type="ECO:0000259" key="9">
    <source>
        <dbReference type="Pfam" id="PF21158"/>
    </source>
</evidence>
<dbReference type="Pfam" id="PF06429">
    <property type="entry name" value="Flg_bbr_C"/>
    <property type="match status" value="1"/>
</dbReference>
<feature type="domain" description="Flagellar basal-body/hook protein C-terminal" evidence="8">
    <location>
        <begin position="583"/>
        <end position="622"/>
    </location>
</feature>
<dbReference type="eggNOG" id="COG1256">
    <property type="taxonomic scope" value="Bacteria"/>
</dbReference>
<dbReference type="RefSeq" id="WP_016503757.1">
    <property type="nucleotide sequence ID" value="NZ_AMSD01000001.1"/>
</dbReference>
<dbReference type="InterPro" id="IPR002371">
    <property type="entry name" value="FlgK"/>
</dbReference>
<evidence type="ECO:0000256" key="6">
    <source>
        <dbReference type="ARBA" id="ARBA00023143"/>
    </source>
</evidence>
<keyword evidence="12" id="KW-1185">Reference proteome</keyword>
<dbReference type="NCBIfam" id="TIGR02492">
    <property type="entry name" value="flgK_ends"/>
    <property type="match status" value="1"/>
</dbReference>
<evidence type="ECO:0000259" key="8">
    <source>
        <dbReference type="Pfam" id="PF06429"/>
    </source>
</evidence>
<keyword evidence="11" id="KW-0282">Flagellum</keyword>
<keyword evidence="5" id="KW-0964">Secreted</keyword>
<dbReference type="Pfam" id="PF00460">
    <property type="entry name" value="Flg_bb_rod"/>
    <property type="match status" value="1"/>
</dbReference>
<comment type="subcellular location">
    <subcellularLocation>
        <location evidence="1">Bacterial flagellum</location>
    </subcellularLocation>
    <subcellularLocation>
        <location evidence="2">Secreted</location>
    </subcellularLocation>
</comment>
<evidence type="ECO:0000256" key="5">
    <source>
        <dbReference type="ARBA" id="ARBA00022525"/>
    </source>
</evidence>
<dbReference type="GO" id="GO:0005198">
    <property type="term" value="F:structural molecule activity"/>
    <property type="evidence" value="ECO:0007669"/>
    <property type="project" value="InterPro"/>
</dbReference>
<dbReference type="PRINTS" id="PR01005">
    <property type="entry name" value="FLGHOOKAP1"/>
</dbReference>
<dbReference type="InterPro" id="IPR010930">
    <property type="entry name" value="Flg_bb/hook_C_dom"/>
</dbReference>
<dbReference type="Proteomes" id="UP000053688">
    <property type="component" value="Unassembled WGS sequence"/>
</dbReference>
<evidence type="ECO:0000256" key="1">
    <source>
        <dbReference type="ARBA" id="ARBA00004365"/>
    </source>
</evidence>
<dbReference type="PANTHER" id="PTHR30033:SF1">
    <property type="entry name" value="FLAGELLAR HOOK-ASSOCIATED PROTEIN 1"/>
    <property type="match status" value="1"/>
</dbReference>
<dbReference type="AlphaFoldDB" id="S3DLC7"/>